<protein>
    <recommendedName>
        <fullName evidence="3 8">Thiazole synthase</fullName>
        <ecNumber evidence="3 8">2.8.1.10</ecNumber>
    </recommendedName>
</protein>
<comment type="similarity">
    <text evidence="8">Belongs to the ThiG family.</text>
</comment>
<dbReference type="InterPro" id="IPR010035">
    <property type="entry name" value="Thi_S"/>
</dbReference>
<dbReference type="Proteomes" id="UP000575068">
    <property type="component" value="Unassembled WGS sequence"/>
</dbReference>
<keyword evidence="4 8" id="KW-0808">Transferase</keyword>
<dbReference type="InterPro" id="IPR033983">
    <property type="entry name" value="Thiazole_synthase_ThiG"/>
</dbReference>
<dbReference type="CDD" id="cd00565">
    <property type="entry name" value="Ubl_ThiS"/>
    <property type="match status" value="1"/>
</dbReference>
<dbReference type="Pfam" id="PF02597">
    <property type="entry name" value="ThiS"/>
    <property type="match status" value="1"/>
</dbReference>
<feature type="active site" description="Schiff-base intermediate with DXP" evidence="8">
    <location>
        <position position="207"/>
    </location>
</feature>
<dbReference type="SUPFAM" id="SSF54285">
    <property type="entry name" value="MoaD/ThiS"/>
    <property type="match status" value="1"/>
</dbReference>
<evidence type="ECO:0000313" key="11">
    <source>
        <dbReference type="Proteomes" id="UP000575068"/>
    </source>
</evidence>
<dbReference type="SUPFAM" id="SSF110399">
    <property type="entry name" value="ThiG-like"/>
    <property type="match status" value="1"/>
</dbReference>
<feature type="binding site" evidence="8">
    <location>
        <begin position="316"/>
        <end position="317"/>
    </location>
    <ligand>
        <name>1-deoxy-D-xylulose 5-phosphate</name>
        <dbReference type="ChEBI" id="CHEBI:57792"/>
    </ligand>
</feature>
<dbReference type="InterPro" id="IPR012675">
    <property type="entry name" value="Beta-grasp_dom_sf"/>
</dbReference>
<evidence type="ECO:0000256" key="4">
    <source>
        <dbReference type="ARBA" id="ARBA00022679"/>
    </source>
</evidence>
<dbReference type="GO" id="GO:1990107">
    <property type="term" value="F:thiazole synthase activity"/>
    <property type="evidence" value="ECO:0007669"/>
    <property type="project" value="UniProtKB-EC"/>
</dbReference>
<dbReference type="EMBL" id="JACHOV010000003">
    <property type="protein sequence ID" value="MBB4640695.1"/>
    <property type="molecule type" value="Genomic_DNA"/>
</dbReference>
<dbReference type="PANTHER" id="PTHR34266:SF2">
    <property type="entry name" value="THIAZOLE SYNTHASE"/>
    <property type="match status" value="1"/>
</dbReference>
<comment type="function">
    <text evidence="1 8">Catalyzes the rearrangement of 1-deoxy-D-xylulose 5-phosphate (DXP) to produce the thiazole phosphate moiety of thiamine. Sulfur is provided by the thiocarboxylate moiety of the carrier protein ThiS. In vitro, sulfur can be provided by H(2)S.</text>
</comment>
<proteinExistence type="inferred from homology"/>
<organism evidence="10 11">
    <name type="scientific">Rhizorhapis suberifaciens</name>
    <name type="common">corky root of lettuce</name>
    <dbReference type="NCBI Taxonomy" id="13656"/>
    <lineage>
        <taxon>Bacteria</taxon>
        <taxon>Pseudomonadati</taxon>
        <taxon>Pseudomonadota</taxon>
        <taxon>Alphaproteobacteria</taxon>
        <taxon>Sphingomonadales</taxon>
        <taxon>Sphingomonadaceae</taxon>
        <taxon>Rhizorhapis</taxon>
    </lineage>
</organism>
<dbReference type="GO" id="GO:0005737">
    <property type="term" value="C:cytoplasm"/>
    <property type="evidence" value="ECO:0007669"/>
    <property type="project" value="UniProtKB-SubCell"/>
</dbReference>
<dbReference type="Pfam" id="PF05690">
    <property type="entry name" value="ThiG"/>
    <property type="match status" value="1"/>
</dbReference>
<evidence type="ECO:0000256" key="7">
    <source>
        <dbReference type="ARBA" id="ARBA00049897"/>
    </source>
</evidence>
<dbReference type="HAMAP" id="MF_00443">
    <property type="entry name" value="ThiG"/>
    <property type="match status" value="1"/>
</dbReference>
<sequence length="364" mass="38736">MKASFRLQPGRSPPYMAASANAQKRMSCEANQKMSVDGTISIRINGEHRRVREGITLAELANEIGLAPEKVAVERNLEVVPRSTLSQVRVEDGDELEIVHFVGGGDHGAGDDWEVAGKRFTSRLIVGTGKYKDFEQNAAAVEASGAEIVTVAVRRVNVSDPKAPMLTDFIDPKKITYLPNTAGCFTSDDAIRTLRLAREAGGWDLVKLEVLGEAKTLYPDMVETLRATETLAKEGFKPMVYCVDDPIAAKRLENAGAVAIMPLGAPIGSGLGIQNRVTIRLIVEGTSLPVLVDAGVGTASDAAVAMELGCTGVLMNTAIAEAKNPVLMAQAMKAAVEAGRLSYLAGRMGRRMYADPSSPLAGLI</sequence>
<feature type="domain" description="Thiazole synthase ThiG" evidence="9">
    <location>
        <begin position="115"/>
        <end position="359"/>
    </location>
</feature>
<comment type="subunit">
    <text evidence="8">Homotetramer. Forms heterodimers with either ThiH or ThiS.</text>
</comment>
<reference evidence="10 11" key="1">
    <citation type="submission" date="2020-08" db="EMBL/GenBank/DDBJ databases">
        <title>Genomic Encyclopedia of Type Strains, Phase IV (KMG-IV): sequencing the most valuable type-strain genomes for metagenomic binning, comparative biology and taxonomic classification.</title>
        <authorList>
            <person name="Goeker M."/>
        </authorList>
    </citation>
    <scope>NUCLEOTIDE SEQUENCE [LARGE SCALE GENOMIC DNA]</scope>
    <source>
        <strain evidence="10 11">DSM 7465</strain>
    </source>
</reference>
<comment type="pathway">
    <text evidence="2 8">Cofactor biosynthesis; thiamine diphosphate biosynthesis.</text>
</comment>
<dbReference type="UniPathway" id="UPA00060"/>
<dbReference type="InterPro" id="IPR016155">
    <property type="entry name" value="Mopterin_synth/thiamin_S_b"/>
</dbReference>
<dbReference type="AlphaFoldDB" id="A0A840HRW2"/>
<name>A0A840HRW2_9SPHN</name>
<accession>A0A840HRW2</accession>
<comment type="subcellular location">
    <subcellularLocation>
        <location evidence="8">Cytoplasm</location>
    </subcellularLocation>
</comment>
<dbReference type="GO" id="GO:0009229">
    <property type="term" value="P:thiamine diphosphate biosynthetic process"/>
    <property type="evidence" value="ECO:0007669"/>
    <property type="project" value="UniProtKB-UniRule"/>
</dbReference>
<dbReference type="NCBIfam" id="TIGR01683">
    <property type="entry name" value="thiS"/>
    <property type="match status" value="1"/>
</dbReference>
<evidence type="ECO:0000256" key="6">
    <source>
        <dbReference type="ARBA" id="ARBA00023270"/>
    </source>
</evidence>
<evidence type="ECO:0000256" key="5">
    <source>
        <dbReference type="ARBA" id="ARBA00022977"/>
    </source>
</evidence>
<keyword evidence="6 8" id="KW-0704">Schiff base</keyword>
<evidence type="ECO:0000259" key="9">
    <source>
        <dbReference type="Pfam" id="PF05690"/>
    </source>
</evidence>
<dbReference type="EC" id="2.8.1.10" evidence="3 8"/>
<gene>
    <name evidence="8" type="primary">thiG</name>
    <name evidence="10" type="ORF">HNQ99_000988</name>
</gene>
<dbReference type="InterPro" id="IPR003749">
    <property type="entry name" value="ThiS/MoaD-like"/>
</dbReference>
<dbReference type="CDD" id="cd04728">
    <property type="entry name" value="ThiG"/>
    <property type="match status" value="1"/>
</dbReference>
<keyword evidence="5 8" id="KW-0784">Thiamine biosynthesis</keyword>
<evidence type="ECO:0000313" key="10">
    <source>
        <dbReference type="EMBL" id="MBB4640695.1"/>
    </source>
</evidence>
<dbReference type="InterPro" id="IPR008867">
    <property type="entry name" value="ThiG"/>
</dbReference>
<keyword evidence="8" id="KW-0963">Cytoplasm</keyword>
<evidence type="ECO:0000256" key="8">
    <source>
        <dbReference type="HAMAP-Rule" id="MF_00443"/>
    </source>
</evidence>
<dbReference type="PANTHER" id="PTHR34266">
    <property type="entry name" value="THIAZOLE SYNTHASE"/>
    <property type="match status" value="1"/>
</dbReference>
<dbReference type="Gene3D" id="3.20.20.70">
    <property type="entry name" value="Aldolase class I"/>
    <property type="match status" value="1"/>
</dbReference>
<keyword evidence="11" id="KW-1185">Reference proteome</keyword>
<evidence type="ECO:0000256" key="1">
    <source>
        <dbReference type="ARBA" id="ARBA00002834"/>
    </source>
</evidence>
<dbReference type="Gene3D" id="3.10.20.30">
    <property type="match status" value="1"/>
</dbReference>
<evidence type="ECO:0000256" key="3">
    <source>
        <dbReference type="ARBA" id="ARBA00011960"/>
    </source>
</evidence>
<evidence type="ECO:0000256" key="2">
    <source>
        <dbReference type="ARBA" id="ARBA00004948"/>
    </source>
</evidence>
<comment type="caution">
    <text evidence="10">The sequence shown here is derived from an EMBL/GenBank/DDBJ whole genome shotgun (WGS) entry which is preliminary data.</text>
</comment>
<feature type="binding site" evidence="8">
    <location>
        <position position="268"/>
    </location>
    <ligand>
        <name>1-deoxy-D-xylulose 5-phosphate</name>
        <dbReference type="ChEBI" id="CHEBI:57792"/>
    </ligand>
</feature>
<feature type="binding site" evidence="8">
    <location>
        <begin position="294"/>
        <end position="295"/>
    </location>
    <ligand>
        <name>1-deoxy-D-xylulose 5-phosphate</name>
        <dbReference type="ChEBI" id="CHEBI:57792"/>
    </ligand>
</feature>
<dbReference type="InterPro" id="IPR013785">
    <property type="entry name" value="Aldolase_TIM"/>
</dbReference>
<comment type="catalytic activity">
    <reaction evidence="7 8">
        <text>[ThiS sulfur-carrier protein]-C-terminal-Gly-aminoethanethioate + 2-iminoacetate + 1-deoxy-D-xylulose 5-phosphate = [ThiS sulfur-carrier protein]-C-terminal Gly-Gly + 2-[(2R,5Z)-2-carboxy-4-methylthiazol-5(2H)-ylidene]ethyl phosphate + 2 H2O + H(+)</text>
        <dbReference type="Rhea" id="RHEA:26297"/>
        <dbReference type="Rhea" id="RHEA-COMP:12909"/>
        <dbReference type="Rhea" id="RHEA-COMP:19908"/>
        <dbReference type="ChEBI" id="CHEBI:15377"/>
        <dbReference type="ChEBI" id="CHEBI:15378"/>
        <dbReference type="ChEBI" id="CHEBI:57792"/>
        <dbReference type="ChEBI" id="CHEBI:62899"/>
        <dbReference type="ChEBI" id="CHEBI:77846"/>
        <dbReference type="ChEBI" id="CHEBI:90778"/>
        <dbReference type="ChEBI" id="CHEBI:232372"/>
        <dbReference type="EC" id="2.8.1.10"/>
    </reaction>
</comment>